<accession>A0ACC0PRP2</accession>
<protein>
    <submittedName>
        <fullName evidence="1">Uncharacterized protein</fullName>
    </submittedName>
</protein>
<dbReference type="EMBL" id="CM046389">
    <property type="protein sequence ID" value="KAI8567729.1"/>
    <property type="molecule type" value="Genomic_DNA"/>
</dbReference>
<keyword evidence="2" id="KW-1185">Reference proteome</keyword>
<comment type="caution">
    <text evidence="1">The sequence shown here is derived from an EMBL/GenBank/DDBJ whole genome shotgun (WGS) entry which is preliminary data.</text>
</comment>
<dbReference type="Proteomes" id="UP001062846">
    <property type="component" value="Chromosome 2"/>
</dbReference>
<organism evidence="1 2">
    <name type="scientific">Rhododendron molle</name>
    <name type="common">Chinese azalea</name>
    <name type="synonym">Azalea mollis</name>
    <dbReference type="NCBI Taxonomy" id="49168"/>
    <lineage>
        <taxon>Eukaryota</taxon>
        <taxon>Viridiplantae</taxon>
        <taxon>Streptophyta</taxon>
        <taxon>Embryophyta</taxon>
        <taxon>Tracheophyta</taxon>
        <taxon>Spermatophyta</taxon>
        <taxon>Magnoliopsida</taxon>
        <taxon>eudicotyledons</taxon>
        <taxon>Gunneridae</taxon>
        <taxon>Pentapetalae</taxon>
        <taxon>asterids</taxon>
        <taxon>Ericales</taxon>
        <taxon>Ericaceae</taxon>
        <taxon>Ericoideae</taxon>
        <taxon>Rhodoreae</taxon>
        <taxon>Rhododendron</taxon>
    </lineage>
</organism>
<sequence>MTSAAAAGRHHLSAAGGDRSVDSSGLEPEPYMDTEDDDVEYEEIEVEEEVEEDDEEEVEEIDEEVEEEEEEEVDEGESLGSPIENGELIEH</sequence>
<evidence type="ECO:0000313" key="2">
    <source>
        <dbReference type="Proteomes" id="UP001062846"/>
    </source>
</evidence>
<reference evidence="1" key="1">
    <citation type="submission" date="2022-02" db="EMBL/GenBank/DDBJ databases">
        <title>Plant Genome Project.</title>
        <authorList>
            <person name="Zhang R.-G."/>
        </authorList>
    </citation>
    <scope>NUCLEOTIDE SEQUENCE</scope>
    <source>
        <strain evidence="1">AT1</strain>
    </source>
</reference>
<gene>
    <name evidence="1" type="ORF">RHMOL_Rhmol02G0144000</name>
</gene>
<proteinExistence type="predicted"/>
<name>A0ACC0PRP2_RHOML</name>
<evidence type="ECO:0000313" key="1">
    <source>
        <dbReference type="EMBL" id="KAI8567729.1"/>
    </source>
</evidence>